<evidence type="ECO:0000256" key="4">
    <source>
        <dbReference type="ARBA" id="ARBA00023002"/>
    </source>
</evidence>
<dbReference type="InterPro" id="IPR028202">
    <property type="entry name" value="Reductase_C"/>
</dbReference>
<dbReference type="PANTHER" id="PTHR43557:SF2">
    <property type="entry name" value="RIESKE DOMAIN-CONTAINING PROTEIN-RELATED"/>
    <property type="match status" value="1"/>
</dbReference>
<dbReference type="InterPro" id="IPR050446">
    <property type="entry name" value="FAD-oxidoreductase/Apoptosis"/>
</dbReference>
<dbReference type="Pfam" id="PF14759">
    <property type="entry name" value="Reductase_C"/>
    <property type="match status" value="1"/>
</dbReference>
<organism evidence="7 8">
    <name type="scientific">Malikia spinosa</name>
    <dbReference type="NCBI Taxonomy" id="86180"/>
    <lineage>
        <taxon>Bacteria</taxon>
        <taxon>Pseudomonadati</taxon>
        <taxon>Pseudomonadota</taxon>
        <taxon>Betaproteobacteria</taxon>
        <taxon>Burkholderiales</taxon>
        <taxon>Comamonadaceae</taxon>
        <taxon>Malikia</taxon>
    </lineage>
</organism>
<comment type="cofactor">
    <cofactor evidence="1">
        <name>FAD</name>
        <dbReference type="ChEBI" id="CHEBI:57692"/>
    </cofactor>
</comment>
<keyword evidence="3" id="KW-0274">FAD</keyword>
<comment type="caution">
    <text evidence="7">The sequence shown here is derived from an EMBL/GenBank/DDBJ whole genome shotgun (WGS) entry which is preliminary data.</text>
</comment>
<dbReference type="SUPFAM" id="SSF55424">
    <property type="entry name" value="FAD/NAD-linked reductases, dimerisation (C-terminal) domain"/>
    <property type="match status" value="1"/>
</dbReference>
<dbReference type="InterPro" id="IPR036188">
    <property type="entry name" value="FAD/NAD-bd_sf"/>
</dbReference>
<proteinExistence type="predicted"/>
<evidence type="ECO:0000256" key="2">
    <source>
        <dbReference type="ARBA" id="ARBA00022630"/>
    </source>
</evidence>
<dbReference type="EMBL" id="VYSB01000008">
    <property type="protein sequence ID" value="MYZ52336.1"/>
    <property type="molecule type" value="Genomic_DNA"/>
</dbReference>
<dbReference type="GO" id="GO:0016651">
    <property type="term" value="F:oxidoreductase activity, acting on NAD(P)H"/>
    <property type="evidence" value="ECO:0007669"/>
    <property type="project" value="TreeGrafter"/>
</dbReference>
<feature type="domain" description="Reductase C-terminal" evidence="6">
    <location>
        <begin position="349"/>
        <end position="434"/>
    </location>
</feature>
<sequence>MSPSSPEARGSAASSRCACDSIDCAMSAGIVVVGAGQAACQLIASLRQLGHAEPLTLVGAEPYLPYQRPPLSKDCLRRGATLADLLLRPTSFYDSQRCRQILGRRAIELDRAARVLRLDDGQAIEYEHLVLATGARARRWPGLADVSPHVFTLRSWDDAQALGERLTNVRRLAVLGAGYVGLEVAASAAQRGIEVAVFEAAPRVLQRSVGTAMSVAVQRLHAQHGVRLCLGATVRAVEVSAATNARNPVRLTTTDESFTADALVVGIGAAPRIELAQQAGIACGQGIRIDAACRTSDPHVWAIGDCTEQVLGDGEPPIRLESVQNATDQAKCAAAVLAGKPIPPAPVPWFWSDQFGCRIQVAGRSAAGDEIILRSVAEKRLAFAAWHLRDGRVTAVETLDAPEDFMAARQLIRSGRFIERATLCDDRVSLRELVTQT</sequence>
<protein>
    <submittedName>
        <fullName evidence="7">Pyridine nucleotide-disulfide oxidoreductase</fullName>
    </submittedName>
</protein>
<dbReference type="Proteomes" id="UP000481947">
    <property type="component" value="Unassembled WGS sequence"/>
</dbReference>
<dbReference type="GO" id="GO:0005737">
    <property type="term" value="C:cytoplasm"/>
    <property type="evidence" value="ECO:0007669"/>
    <property type="project" value="TreeGrafter"/>
</dbReference>
<dbReference type="PRINTS" id="PR00368">
    <property type="entry name" value="FADPNR"/>
</dbReference>
<dbReference type="Gene3D" id="3.30.390.30">
    <property type="match status" value="1"/>
</dbReference>
<dbReference type="PANTHER" id="PTHR43557">
    <property type="entry name" value="APOPTOSIS-INDUCING FACTOR 1"/>
    <property type="match status" value="1"/>
</dbReference>
<dbReference type="InterPro" id="IPR023753">
    <property type="entry name" value="FAD/NAD-binding_dom"/>
</dbReference>
<keyword evidence="4" id="KW-0560">Oxidoreductase</keyword>
<dbReference type="PRINTS" id="PR00411">
    <property type="entry name" value="PNDRDTASEI"/>
</dbReference>
<accession>A0A7C9MVI2</accession>
<name>A0A7C9MVI2_9BURK</name>
<keyword evidence="2" id="KW-0285">Flavoprotein</keyword>
<evidence type="ECO:0000256" key="3">
    <source>
        <dbReference type="ARBA" id="ARBA00022827"/>
    </source>
</evidence>
<dbReference type="Pfam" id="PF07992">
    <property type="entry name" value="Pyr_redox_2"/>
    <property type="match status" value="1"/>
</dbReference>
<reference evidence="7 8" key="1">
    <citation type="submission" date="2019-09" db="EMBL/GenBank/DDBJ databases">
        <title>Identification of Malikia spinosa a prominent benzene-, toluene-, and ethylbenzene-degrading bacterium: enrichment, isolation and whole genome sequencing.</title>
        <authorList>
            <person name="Tancsics A."/>
            <person name="Revesz F."/>
            <person name="Kriszt B."/>
        </authorList>
    </citation>
    <scope>NUCLEOTIDE SEQUENCE [LARGE SCALE GENOMIC DNA]</scope>
    <source>
        <strain evidence="7 8">AB6</strain>
    </source>
</reference>
<feature type="domain" description="FAD/NAD(P)-binding" evidence="5">
    <location>
        <begin position="30"/>
        <end position="330"/>
    </location>
</feature>
<evidence type="ECO:0000259" key="6">
    <source>
        <dbReference type="Pfam" id="PF14759"/>
    </source>
</evidence>
<gene>
    <name evidence="7" type="ORF">F5985_09370</name>
</gene>
<evidence type="ECO:0000313" key="7">
    <source>
        <dbReference type="EMBL" id="MYZ52336.1"/>
    </source>
</evidence>
<dbReference type="SUPFAM" id="SSF51905">
    <property type="entry name" value="FAD/NAD(P)-binding domain"/>
    <property type="match status" value="2"/>
</dbReference>
<evidence type="ECO:0000256" key="1">
    <source>
        <dbReference type="ARBA" id="ARBA00001974"/>
    </source>
</evidence>
<dbReference type="AlphaFoldDB" id="A0A7C9MVI2"/>
<dbReference type="InterPro" id="IPR016156">
    <property type="entry name" value="FAD/NAD-linked_Rdtase_dimer_sf"/>
</dbReference>
<dbReference type="Gene3D" id="3.50.50.60">
    <property type="entry name" value="FAD/NAD(P)-binding domain"/>
    <property type="match status" value="2"/>
</dbReference>
<evidence type="ECO:0000313" key="8">
    <source>
        <dbReference type="Proteomes" id="UP000481947"/>
    </source>
</evidence>
<evidence type="ECO:0000259" key="5">
    <source>
        <dbReference type="Pfam" id="PF07992"/>
    </source>
</evidence>